<feature type="domain" description="Tyr recombinase" evidence="5">
    <location>
        <begin position="166"/>
        <end position="347"/>
    </location>
</feature>
<protein>
    <submittedName>
        <fullName evidence="7">Site-specific integrase</fullName>
    </submittedName>
</protein>
<dbReference type="PANTHER" id="PTHR30349">
    <property type="entry name" value="PHAGE INTEGRASE-RELATED"/>
    <property type="match status" value="1"/>
</dbReference>
<dbReference type="InterPro" id="IPR013762">
    <property type="entry name" value="Integrase-like_cat_sf"/>
</dbReference>
<evidence type="ECO:0000259" key="6">
    <source>
        <dbReference type="PROSITE" id="PS51900"/>
    </source>
</evidence>
<dbReference type="Proteomes" id="UP000241085">
    <property type="component" value="Unassembled WGS sequence"/>
</dbReference>
<dbReference type="InterPro" id="IPR044068">
    <property type="entry name" value="CB"/>
</dbReference>
<dbReference type="InterPro" id="IPR050090">
    <property type="entry name" value="Tyrosine_recombinase_XerCD"/>
</dbReference>
<proteinExistence type="inferred from homology"/>
<organism evidence="7 8">
    <name type="scientific">Rathayibacter caricis DSM 15933</name>
    <dbReference type="NCBI Taxonomy" id="1328867"/>
    <lineage>
        <taxon>Bacteria</taxon>
        <taxon>Bacillati</taxon>
        <taxon>Actinomycetota</taxon>
        <taxon>Actinomycetes</taxon>
        <taxon>Micrococcales</taxon>
        <taxon>Microbacteriaceae</taxon>
        <taxon>Rathayibacter</taxon>
    </lineage>
</organism>
<dbReference type="RefSeq" id="WP_107575160.1">
    <property type="nucleotide sequence ID" value="NZ_PZPL01000001.1"/>
</dbReference>
<dbReference type="AlphaFoldDB" id="A0A2T4UWB3"/>
<dbReference type="GO" id="GO:0015074">
    <property type="term" value="P:DNA integration"/>
    <property type="evidence" value="ECO:0007669"/>
    <property type="project" value="InterPro"/>
</dbReference>
<accession>A0A2T4UWB3</accession>
<dbReference type="InterPro" id="IPR010998">
    <property type="entry name" value="Integrase_recombinase_N"/>
</dbReference>
<dbReference type="PROSITE" id="PS51898">
    <property type="entry name" value="TYR_RECOMBINASE"/>
    <property type="match status" value="1"/>
</dbReference>
<dbReference type="PANTHER" id="PTHR30349:SF64">
    <property type="entry name" value="PROPHAGE INTEGRASE INTD-RELATED"/>
    <property type="match status" value="1"/>
</dbReference>
<dbReference type="Gene3D" id="1.10.443.10">
    <property type="entry name" value="Intergrase catalytic core"/>
    <property type="match status" value="1"/>
</dbReference>
<evidence type="ECO:0000256" key="2">
    <source>
        <dbReference type="ARBA" id="ARBA00023125"/>
    </source>
</evidence>
<feature type="domain" description="Core-binding (CB)" evidence="6">
    <location>
        <begin position="65"/>
        <end position="145"/>
    </location>
</feature>
<dbReference type="PROSITE" id="PS51900">
    <property type="entry name" value="CB"/>
    <property type="match status" value="1"/>
</dbReference>
<dbReference type="SUPFAM" id="SSF56349">
    <property type="entry name" value="DNA breaking-rejoining enzymes"/>
    <property type="match status" value="1"/>
</dbReference>
<evidence type="ECO:0000313" key="7">
    <source>
        <dbReference type="EMBL" id="PTL73822.1"/>
    </source>
</evidence>
<keyword evidence="3" id="KW-0233">DNA recombination</keyword>
<evidence type="ECO:0000259" key="5">
    <source>
        <dbReference type="PROSITE" id="PS51898"/>
    </source>
</evidence>
<name>A0A2T4UWB3_9MICO</name>
<dbReference type="EMBL" id="PZPL01000001">
    <property type="protein sequence ID" value="PTL73822.1"/>
    <property type="molecule type" value="Genomic_DNA"/>
</dbReference>
<dbReference type="GO" id="GO:0006310">
    <property type="term" value="P:DNA recombination"/>
    <property type="evidence" value="ECO:0007669"/>
    <property type="project" value="UniProtKB-KW"/>
</dbReference>
<comment type="caution">
    <text evidence="7">The sequence shown here is derived from an EMBL/GenBank/DDBJ whole genome shotgun (WGS) entry which is preliminary data.</text>
</comment>
<dbReference type="CDD" id="cd01189">
    <property type="entry name" value="INT_ICEBs1_C_like"/>
    <property type="match status" value="1"/>
</dbReference>
<dbReference type="Gene3D" id="1.10.150.130">
    <property type="match status" value="1"/>
</dbReference>
<dbReference type="InterPro" id="IPR002104">
    <property type="entry name" value="Integrase_catalytic"/>
</dbReference>
<dbReference type="InterPro" id="IPR011010">
    <property type="entry name" value="DNA_brk_join_enz"/>
</dbReference>
<sequence>MASIQKRPNGRWRARYRDANGKEHARHFEFKNNPKKPAESAQHWLDSVTASVVRGDYLDPETARMTVGEWCDRWLAGYATNRPSTVRQARTHLKHIRVAFGPRPLASVRPSEVKTWTAALKQQGLADSTVYALHARLSHLFSDAVHDGLVPRSPVSRRTSPGAGKQRPYVATTEQIWALHDAMPEGMKPVILLGAFAGLRVAEIAALRTTDVDFMRGVITPAIQYPAEPLKTEMSRTPIPIPTELALELNRVPAKWGSSTLVVGAYGRPVAPYTIETAFRVARDAIDGLPEGFRIHDCRHYFASLLIASGLDVKVVQARLRHASAKTTLDTYGHMWPDKDESARAAVAHVLAARADSLRTDPATSVGSSYTP</sequence>
<evidence type="ECO:0000256" key="1">
    <source>
        <dbReference type="ARBA" id="ARBA00008857"/>
    </source>
</evidence>
<comment type="similarity">
    <text evidence="1">Belongs to the 'phage' integrase family.</text>
</comment>
<keyword evidence="8" id="KW-1185">Reference proteome</keyword>
<reference evidence="7 8" key="1">
    <citation type="submission" date="2018-03" db="EMBL/GenBank/DDBJ databases">
        <title>Bacteriophage NCPPB3778 and a type I-E CRISPR drive the evolution of the US Biological Select Agent, Rathayibacter toxicus.</title>
        <authorList>
            <person name="Davis E.W.II."/>
            <person name="Tabima J.F."/>
            <person name="Weisberg A.J."/>
            <person name="Dantas Lopes L."/>
            <person name="Wiseman M.S."/>
            <person name="Wiseman M.S."/>
            <person name="Pupko T."/>
            <person name="Belcher M.S."/>
            <person name="Sechler A.J."/>
            <person name="Tancos M.A."/>
            <person name="Schroeder B.K."/>
            <person name="Murray T.D."/>
            <person name="Luster D.G."/>
            <person name="Schneider W.L."/>
            <person name="Rogers E."/>
            <person name="Andreote F.D."/>
            <person name="Grunwald N.J."/>
            <person name="Putnam M.L."/>
            <person name="Chang J.H."/>
        </authorList>
    </citation>
    <scope>NUCLEOTIDE SEQUENCE [LARGE SCALE GENOMIC DNA]</scope>
    <source>
        <strain evidence="7 8">DSM 15933</strain>
    </source>
</reference>
<keyword evidence="2 4" id="KW-0238">DNA-binding</keyword>
<dbReference type="GO" id="GO:0003677">
    <property type="term" value="F:DNA binding"/>
    <property type="evidence" value="ECO:0007669"/>
    <property type="project" value="UniProtKB-UniRule"/>
</dbReference>
<evidence type="ECO:0000256" key="4">
    <source>
        <dbReference type="PROSITE-ProRule" id="PRU01248"/>
    </source>
</evidence>
<dbReference type="Pfam" id="PF00589">
    <property type="entry name" value="Phage_integrase"/>
    <property type="match status" value="1"/>
</dbReference>
<evidence type="ECO:0000313" key="8">
    <source>
        <dbReference type="Proteomes" id="UP000241085"/>
    </source>
</evidence>
<gene>
    <name evidence="7" type="ORF">C1I63_13895</name>
</gene>
<evidence type="ECO:0000256" key="3">
    <source>
        <dbReference type="ARBA" id="ARBA00023172"/>
    </source>
</evidence>